<feature type="domain" description="Transcription elongation factor GreA/GreB N-terminal" evidence="7">
    <location>
        <begin position="7"/>
        <end position="77"/>
    </location>
</feature>
<sequence length="188" mass="20128">MVTERINPITPVGFAAMQAEYHQLMSIDRPAIVDVVSWAAGNGDRSENGDYIYGRQKLRDIDRRAGFLARRMKAAQVIDPSAQENRARIWFGATVTIADPDDNERVLTLTGDDESNASAGQIGWSSPIARALRGAAVGDVKRVQLPSGEVEYEVLRVSYPNAALASASSSGSASTGFISTPASSRSAK</sequence>
<feature type="domain" description="Transcription elongation factor GreA/GreB C-terminal" evidence="6">
    <location>
        <begin position="88"/>
        <end position="159"/>
    </location>
</feature>
<keyword evidence="2 4" id="KW-0238">DNA-binding</keyword>
<keyword evidence="9" id="KW-1185">Reference proteome</keyword>
<dbReference type="AlphaFoldDB" id="A0A494TEA1"/>
<feature type="compositionally biased region" description="Polar residues" evidence="5">
    <location>
        <begin position="175"/>
        <end position="188"/>
    </location>
</feature>
<dbReference type="InterPro" id="IPR028624">
    <property type="entry name" value="Tscrpt_elong_fac_GreA/B"/>
</dbReference>
<dbReference type="GO" id="GO:0003677">
    <property type="term" value="F:DNA binding"/>
    <property type="evidence" value="ECO:0007669"/>
    <property type="project" value="UniProtKB-UniRule"/>
</dbReference>
<dbReference type="InterPro" id="IPR022691">
    <property type="entry name" value="Tscrpt_elong_fac_GreA/B_N"/>
</dbReference>
<dbReference type="PANTHER" id="PTHR30437">
    <property type="entry name" value="TRANSCRIPTION ELONGATION FACTOR GREA"/>
    <property type="match status" value="1"/>
</dbReference>
<dbReference type="GO" id="GO:0006354">
    <property type="term" value="P:DNA-templated transcription elongation"/>
    <property type="evidence" value="ECO:0007669"/>
    <property type="project" value="TreeGrafter"/>
</dbReference>
<dbReference type="GO" id="GO:0032784">
    <property type="term" value="P:regulation of DNA-templated transcription elongation"/>
    <property type="evidence" value="ECO:0007669"/>
    <property type="project" value="UniProtKB-UniRule"/>
</dbReference>
<dbReference type="HAMAP" id="MF_00930">
    <property type="entry name" value="GreB"/>
    <property type="match status" value="1"/>
</dbReference>
<comment type="function">
    <text evidence="4">Necessary for efficient RNA polymerase transcription elongation past template-encoded arresting sites. The arresting sites in DNA have the property of trapping a certain fraction of elongating RNA polymerases that pass through, resulting in locked ternary complexes. Cleavage of the nascent transcript by cleavage factors such as GreA or GreB allows the resumption of elongation from the new 3'terminus. GreB releases sequences of up to 9 nucleotides in length.</text>
</comment>
<keyword evidence="8" id="KW-0251">Elongation factor</keyword>
<keyword evidence="8" id="KW-0648">Protein biosynthesis</keyword>
<dbReference type="GO" id="GO:0003746">
    <property type="term" value="F:translation elongation factor activity"/>
    <property type="evidence" value="ECO:0007669"/>
    <property type="project" value="UniProtKB-KW"/>
</dbReference>
<protein>
    <recommendedName>
        <fullName evidence="4">Transcription elongation factor GreB</fullName>
    </recommendedName>
    <alternativeName>
        <fullName evidence="4">Transcript cleavage factor GreB</fullName>
    </alternativeName>
</protein>
<dbReference type="EMBL" id="CP032829">
    <property type="protein sequence ID" value="AYJ85602.1"/>
    <property type="molecule type" value="Genomic_DNA"/>
</dbReference>
<dbReference type="Gene3D" id="1.10.287.180">
    <property type="entry name" value="Transcription elongation factor, GreA/GreB, N-terminal domain"/>
    <property type="match status" value="1"/>
</dbReference>
<dbReference type="FunFam" id="1.10.287.180:FF:000001">
    <property type="entry name" value="Transcription elongation factor GreA"/>
    <property type="match status" value="1"/>
</dbReference>
<dbReference type="InterPro" id="IPR023459">
    <property type="entry name" value="Tscrpt_elong_fac_GreA/B_fam"/>
</dbReference>
<evidence type="ECO:0000256" key="2">
    <source>
        <dbReference type="ARBA" id="ARBA00023125"/>
    </source>
</evidence>
<accession>A0A494TEA1</accession>
<organism evidence="8 9">
    <name type="scientific">Sphingomonas paeninsulae</name>
    <dbReference type="NCBI Taxonomy" id="2319844"/>
    <lineage>
        <taxon>Bacteria</taxon>
        <taxon>Pseudomonadati</taxon>
        <taxon>Pseudomonadota</taxon>
        <taxon>Alphaproteobacteria</taxon>
        <taxon>Sphingomonadales</taxon>
        <taxon>Sphingomonadaceae</taxon>
        <taxon>Sphingomonas</taxon>
    </lineage>
</organism>
<dbReference type="OrthoDB" id="9808774at2"/>
<reference evidence="8 9" key="1">
    <citation type="submission" date="2018-09" db="EMBL/GenBank/DDBJ databases">
        <title>Sphingomonas peninsula sp. nov., isolated from fildes peninsula, Antarctic soil.</title>
        <authorList>
            <person name="Yingchao G."/>
        </authorList>
    </citation>
    <scope>NUCLEOTIDE SEQUENCE [LARGE SCALE GENOMIC DNA]</scope>
    <source>
        <strain evidence="8 9">YZ-8</strain>
    </source>
</reference>
<evidence type="ECO:0000259" key="7">
    <source>
        <dbReference type="Pfam" id="PF03449"/>
    </source>
</evidence>
<dbReference type="Gene3D" id="3.10.50.30">
    <property type="entry name" value="Transcription elongation factor, GreA/GreB, C-terminal domain"/>
    <property type="match status" value="1"/>
</dbReference>
<keyword evidence="1 4" id="KW-0805">Transcription regulation</keyword>
<evidence type="ECO:0000259" key="6">
    <source>
        <dbReference type="Pfam" id="PF01272"/>
    </source>
</evidence>
<feature type="compositionally biased region" description="Low complexity" evidence="5">
    <location>
        <begin position="165"/>
        <end position="174"/>
    </location>
</feature>
<evidence type="ECO:0000256" key="5">
    <source>
        <dbReference type="SAM" id="MobiDB-lite"/>
    </source>
</evidence>
<dbReference type="Proteomes" id="UP000276254">
    <property type="component" value="Chromosome"/>
</dbReference>
<evidence type="ECO:0000256" key="4">
    <source>
        <dbReference type="HAMAP-Rule" id="MF_00930"/>
    </source>
</evidence>
<evidence type="ECO:0000313" key="9">
    <source>
        <dbReference type="Proteomes" id="UP000276254"/>
    </source>
</evidence>
<dbReference type="InterPro" id="IPR001437">
    <property type="entry name" value="Tscrpt_elong_fac_GreA/B_C"/>
</dbReference>
<evidence type="ECO:0000313" key="8">
    <source>
        <dbReference type="EMBL" id="AYJ85602.1"/>
    </source>
</evidence>
<name>A0A494TEA1_SPHPE</name>
<comment type="similarity">
    <text evidence="4">Belongs to the GreA/GreB family. GreB subfamily.</text>
</comment>
<dbReference type="InterPro" id="IPR036805">
    <property type="entry name" value="Tscrpt_elong_fac_GreA/B_N_sf"/>
</dbReference>
<dbReference type="HAMAP" id="MF_00105">
    <property type="entry name" value="GreA_GreB"/>
    <property type="match status" value="1"/>
</dbReference>
<dbReference type="Pfam" id="PF03449">
    <property type="entry name" value="GreA_GreB_N"/>
    <property type="match status" value="1"/>
</dbReference>
<keyword evidence="3 4" id="KW-0804">Transcription</keyword>
<evidence type="ECO:0000256" key="3">
    <source>
        <dbReference type="ARBA" id="ARBA00023163"/>
    </source>
</evidence>
<evidence type="ECO:0000256" key="1">
    <source>
        <dbReference type="ARBA" id="ARBA00023015"/>
    </source>
</evidence>
<dbReference type="PANTHER" id="PTHR30437:SF6">
    <property type="entry name" value="TRANSCRIPTION ELONGATION FACTOR GREB"/>
    <property type="match status" value="1"/>
</dbReference>
<proteinExistence type="inferred from homology"/>
<dbReference type="InterPro" id="IPR036953">
    <property type="entry name" value="GreA/GreB_C_sf"/>
</dbReference>
<dbReference type="GO" id="GO:0070063">
    <property type="term" value="F:RNA polymerase binding"/>
    <property type="evidence" value="ECO:0007669"/>
    <property type="project" value="InterPro"/>
</dbReference>
<gene>
    <name evidence="4" type="primary">greB</name>
    <name evidence="8" type="ORF">D3Y57_05970</name>
</gene>
<dbReference type="PIRSF" id="PIRSF006092">
    <property type="entry name" value="GreA_GreB"/>
    <property type="match status" value="1"/>
</dbReference>
<dbReference type="InterPro" id="IPR006358">
    <property type="entry name" value="Tscrpt_elong_fac_GreB"/>
</dbReference>
<dbReference type="SUPFAM" id="SSF54534">
    <property type="entry name" value="FKBP-like"/>
    <property type="match status" value="1"/>
</dbReference>
<dbReference type="SUPFAM" id="SSF46557">
    <property type="entry name" value="GreA transcript cleavage protein, N-terminal domain"/>
    <property type="match status" value="1"/>
</dbReference>
<feature type="region of interest" description="Disordered" evidence="5">
    <location>
        <begin position="165"/>
        <end position="188"/>
    </location>
</feature>
<dbReference type="Pfam" id="PF01272">
    <property type="entry name" value="GreA_GreB"/>
    <property type="match status" value="1"/>
</dbReference>
<dbReference type="KEGG" id="spha:D3Y57_05970"/>